<keyword evidence="7" id="KW-0175">Coiled coil</keyword>
<dbReference type="SUPFAM" id="SSF52540">
    <property type="entry name" value="P-loop containing nucleoside triphosphate hydrolases"/>
    <property type="match status" value="1"/>
</dbReference>
<sequence>MSSGDYFAGNSGGSSSSRGTTTPQQQRNARPQYMTVGSGSTSESAARLQAIIDEDSGYGGSDTGDGTGENHWHPGLTQDRYTPAHTPVRPGESNAASEHERRQLAAHVHQLFYNQNRTALGRAINQTVETLKRLQEMNATWPAHYPTVQRPPSPEPSRPDARPGLHHTHTLEDTHDAVRSAPPRPKAPRRAGTSVGEHQTGESSETKPPAQEPRLVTPQLAQDFSVLKIELKMEGLPQSEIVHSLEKQSVAALLDNQINNSVRHLFALRERIDDTASKVLVTGDLNAGKSTFCNALLRRKVLPEDQQPCTSIFCEVLDVRENGGVEEVHAIPHATTYNRNDESTYRVFKLTQLEDVVVDADSWSQCKIYIKDIRSVDTSLLNNGVVDIALIDAPGLNNDSLKTTALFARQEEIDVVVFVVSAANHFTLSAKEFIFNAAREKAYMFMVVNGFDNIRDKNRCQEMILKQVAHLSPATFKESSELVHFVSSNAIPVAPAGGDGPPDGSGGGSGSASASFEPKDKKPESDPPKPDDEDDEPEGKHGEPGSPPSKDKGKGKEKEKLDDFNELEASLRRFVLEKRARSKLAPAKTYLMNVLGDLNTLAGVNKNVAQGELDRVSEELRQLEPVFEKSKKARSAADDSVANNIEETSGEVYRLTRETLNSSISHIAESDLGVEYPGVFGAYNYAEDLKAAMLNQINETVRWCEERAREKTVQGVSSIKSLGLLHLGDQYVDLTFRSEKMFKTRRDALARQVEVEAELWDFFDVGSLWERQEKVASTSMAVTVAGVVGGRLFGGLGWLDGALTATKVMGPNNVRKLVLPGMVLAVTLGISYAISQIPHSLPKRLSTKLSAQLAQIDYTHKNSQRISAEVRRALQYPATKLREGLQRNVEQLQEKKRETDKVRGESEVARKYFGNLVRESNDIRSRVERVDLEGPAPGIAAAYDA</sequence>
<evidence type="ECO:0000256" key="4">
    <source>
        <dbReference type="ARBA" id="ARBA00022787"/>
    </source>
</evidence>
<evidence type="ECO:0000313" key="14">
    <source>
        <dbReference type="EMBL" id="KAK5167747.1"/>
    </source>
</evidence>
<evidence type="ECO:0000256" key="3">
    <source>
        <dbReference type="ARBA" id="ARBA00022741"/>
    </source>
</evidence>
<dbReference type="PROSITE" id="PS51718">
    <property type="entry name" value="G_DYNAMIN_2"/>
    <property type="match status" value="1"/>
</dbReference>
<feature type="compositionally biased region" description="Gly residues" evidence="12">
    <location>
        <begin position="57"/>
        <end position="67"/>
    </location>
</feature>
<gene>
    <name evidence="14" type="primary">FZO1</name>
    <name evidence="14" type="ORF">LTR77_007446</name>
</gene>
<evidence type="ECO:0000256" key="11">
    <source>
        <dbReference type="ARBA" id="ARBA00048548"/>
    </source>
</evidence>
<keyword evidence="6" id="KW-1133">Transmembrane helix</keyword>
<feature type="region of interest" description="Disordered" evidence="12">
    <location>
        <begin position="493"/>
        <end position="561"/>
    </location>
</feature>
<dbReference type="Pfam" id="PF00350">
    <property type="entry name" value="Dynamin_N"/>
    <property type="match status" value="1"/>
</dbReference>
<accession>A0AAV9P8H8</accession>
<dbReference type="GO" id="GO:0003924">
    <property type="term" value="F:GTPase activity"/>
    <property type="evidence" value="ECO:0007669"/>
    <property type="project" value="InterPro"/>
</dbReference>
<evidence type="ECO:0000256" key="2">
    <source>
        <dbReference type="ARBA" id="ARBA00022692"/>
    </source>
</evidence>
<keyword evidence="10" id="KW-0472">Membrane</keyword>
<feature type="domain" description="Dynamin-type G" evidence="13">
    <location>
        <begin position="273"/>
        <end position="586"/>
    </location>
</feature>
<dbReference type="InterPro" id="IPR045063">
    <property type="entry name" value="Dynamin_N"/>
</dbReference>
<evidence type="ECO:0000256" key="6">
    <source>
        <dbReference type="ARBA" id="ARBA00022989"/>
    </source>
</evidence>
<dbReference type="FunFam" id="3.40.50.300:FF:000638">
    <property type="entry name" value="Transmembrane GTPase Fzo1, putative"/>
    <property type="match status" value="1"/>
</dbReference>
<dbReference type="GO" id="GO:0005525">
    <property type="term" value="F:GTP binding"/>
    <property type="evidence" value="ECO:0007669"/>
    <property type="project" value="UniProtKB-KW"/>
</dbReference>
<keyword evidence="3" id="KW-0547">Nucleotide-binding</keyword>
<dbReference type="InterPro" id="IPR027417">
    <property type="entry name" value="P-loop_NTPase"/>
</dbReference>
<feature type="compositionally biased region" description="Low complexity" evidence="12">
    <location>
        <begin position="13"/>
        <end position="22"/>
    </location>
</feature>
<dbReference type="Gene3D" id="3.40.50.300">
    <property type="entry name" value="P-loop containing nucleotide triphosphate hydrolases"/>
    <property type="match status" value="1"/>
</dbReference>
<organism evidence="14 15">
    <name type="scientific">Saxophila tyrrhenica</name>
    <dbReference type="NCBI Taxonomy" id="1690608"/>
    <lineage>
        <taxon>Eukaryota</taxon>
        <taxon>Fungi</taxon>
        <taxon>Dikarya</taxon>
        <taxon>Ascomycota</taxon>
        <taxon>Pezizomycotina</taxon>
        <taxon>Dothideomycetes</taxon>
        <taxon>Dothideomycetidae</taxon>
        <taxon>Mycosphaerellales</taxon>
        <taxon>Extremaceae</taxon>
        <taxon>Saxophila</taxon>
    </lineage>
</organism>
<feature type="compositionally biased region" description="Basic and acidic residues" evidence="12">
    <location>
        <begin position="157"/>
        <end position="178"/>
    </location>
</feature>
<feature type="compositionally biased region" description="Gly residues" evidence="12">
    <location>
        <begin position="497"/>
        <end position="510"/>
    </location>
</feature>
<feature type="compositionally biased region" description="Polar residues" evidence="12">
    <location>
        <begin position="23"/>
        <end position="44"/>
    </location>
</feature>
<keyword evidence="15" id="KW-1185">Reference proteome</keyword>
<dbReference type="GO" id="GO:0051646">
    <property type="term" value="P:mitochondrion localization"/>
    <property type="evidence" value="ECO:0007669"/>
    <property type="project" value="TreeGrafter"/>
</dbReference>
<reference evidence="14 15" key="1">
    <citation type="submission" date="2023-08" db="EMBL/GenBank/DDBJ databases">
        <title>Black Yeasts Isolated from many extreme environments.</title>
        <authorList>
            <person name="Coleine C."/>
            <person name="Stajich J.E."/>
            <person name="Selbmann L."/>
        </authorList>
    </citation>
    <scope>NUCLEOTIDE SEQUENCE [LARGE SCALE GENOMIC DNA]</scope>
    <source>
        <strain evidence="14 15">CCFEE 5935</strain>
    </source>
</reference>
<evidence type="ECO:0000256" key="12">
    <source>
        <dbReference type="SAM" id="MobiDB-lite"/>
    </source>
</evidence>
<proteinExistence type="predicted"/>
<dbReference type="GO" id="GO:0008053">
    <property type="term" value="P:mitochondrial fusion"/>
    <property type="evidence" value="ECO:0007669"/>
    <property type="project" value="TreeGrafter"/>
</dbReference>
<keyword evidence="9" id="KW-0342">GTP-binding</keyword>
<evidence type="ECO:0000259" key="13">
    <source>
        <dbReference type="PROSITE" id="PS51718"/>
    </source>
</evidence>
<keyword evidence="5" id="KW-0378">Hydrolase</keyword>
<name>A0AAV9P8H8_9PEZI</name>
<comment type="caution">
    <text evidence="14">The sequence shown here is derived from an EMBL/GenBank/DDBJ whole genome shotgun (WGS) entry which is preliminary data.</text>
</comment>
<feature type="compositionally biased region" description="Basic and acidic residues" evidence="12">
    <location>
        <begin position="538"/>
        <end position="561"/>
    </location>
</feature>
<dbReference type="GO" id="GO:0005741">
    <property type="term" value="C:mitochondrial outer membrane"/>
    <property type="evidence" value="ECO:0007669"/>
    <property type="project" value="UniProtKB-SubCell"/>
</dbReference>
<comment type="subcellular location">
    <subcellularLocation>
        <location evidence="1">Mitochondrion outer membrane</location>
        <topology evidence="1">Multi-pass membrane protein</topology>
    </subcellularLocation>
</comment>
<comment type="catalytic activity">
    <reaction evidence="11">
        <text>GTP + H2O = GDP + phosphate + H(+)</text>
        <dbReference type="Rhea" id="RHEA:19669"/>
        <dbReference type="ChEBI" id="CHEBI:15377"/>
        <dbReference type="ChEBI" id="CHEBI:15378"/>
        <dbReference type="ChEBI" id="CHEBI:37565"/>
        <dbReference type="ChEBI" id="CHEBI:43474"/>
        <dbReference type="ChEBI" id="CHEBI:58189"/>
    </reaction>
</comment>
<feature type="region of interest" description="Disordered" evidence="12">
    <location>
        <begin position="142"/>
        <end position="215"/>
    </location>
</feature>
<evidence type="ECO:0000256" key="9">
    <source>
        <dbReference type="ARBA" id="ARBA00023134"/>
    </source>
</evidence>
<dbReference type="Proteomes" id="UP001337655">
    <property type="component" value="Unassembled WGS sequence"/>
</dbReference>
<keyword evidence="8" id="KW-0496">Mitochondrion</keyword>
<protein>
    <submittedName>
        <fullName evidence="14">Mitofusin</fullName>
    </submittedName>
</protein>
<evidence type="ECO:0000313" key="15">
    <source>
        <dbReference type="Proteomes" id="UP001337655"/>
    </source>
</evidence>
<dbReference type="PANTHER" id="PTHR10465:SF0">
    <property type="entry name" value="SARCALUMENIN"/>
    <property type="match status" value="1"/>
</dbReference>
<evidence type="ECO:0000256" key="10">
    <source>
        <dbReference type="ARBA" id="ARBA00023136"/>
    </source>
</evidence>
<dbReference type="InterPro" id="IPR027094">
    <property type="entry name" value="Mitofusin_fam"/>
</dbReference>
<evidence type="ECO:0000256" key="7">
    <source>
        <dbReference type="ARBA" id="ARBA00023054"/>
    </source>
</evidence>
<evidence type="ECO:0000256" key="5">
    <source>
        <dbReference type="ARBA" id="ARBA00022801"/>
    </source>
</evidence>
<evidence type="ECO:0000256" key="8">
    <source>
        <dbReference type="ARBA" id="ARBA00023128"/>
    </source>
</evidence>
<feature type="compositionally biased region" description="Basic and acidic residues" evidence="12">
    <location>
        <begin position="517"/>
        <end position="530"/>
    </location>
</feature>
<keyword evidence="2" id="KW-0812">Transmembrane</keyword>
<dbReference type="GeneID" id="89928782"/>
<keyword evidence="4" id="KW-1000">Mitochondrion outer membrane</keyword>
<dbReference type="PANTHER" id="PTHR10465">
    <property type="entry name" value="TRANSMEMBRANE GTPASE FZO1"/>
    <property type="match status" value="1"/>
</dbReference>
<dbReference type="EMBL" id="JAVRRT010000011">
    <property type="protein sequence ID" value="KAK5167747.1"/>
    <property type="molecule type" value="Genomic_DNA"/>
</dbReference>
<dbReference type="AlphaFoldDB" id="A0AAV9P8H8"/>
<dbReference type="RefSeq" id="XP_064657453.1">
    <property type="nucleotide sequence ID" value="XM_064804683.1"/>
</dbReference>
<feature type="region of interest" description="Disordered" evidence="12">
    <location>
        <begin position="1"/>
        <end position="101"/>
    </location>
</feature>
<evidence type="ECO:0000256" key="1">
    <source>
        <dbReference type="ARBA" id="ARBA00004374"/>
    </source>
</evidence>
<dbReference type="InterPro" id="IPR030381">
    <property type="entry name" value="G_DYNAMIN_dom"/>
</dbReference>